<evidence type="ECO:0000313" key="1">
    <source>
        <dbReference type="EMBL" id="EPZ31366.1"/>
    </source>
</evidence>
<accession>A0A075ARL6</accession>
<dbReference type="AlphaFoldDB" id="A0A075ARL6"/>
<dbReference type="EMBL" id="KE561256">
    <property type="protein sequence ID" value="EPZ31366.1"/>
    <property type="molecule type" value="Genomic_DNA"/>
</dbReference>
<sequence>MDLDLDYYVSPLEMANSRDGPDVELKGKARQESLFPFVFARDNSALPGIGWFRLEADGSIQMPLFREVVGPEKLDEKSLDEASRDDSFRQELLGVDPWEQQFVVGKKLDELHLDPLVGDASEESFFRGPCELESLVDGLNAERKFREEEYAAKEVSSDDDFKEGPSEEDLLGVHMTEDPILFKSLQDSFKEYTSGREPVEGPLKERLFEKQFGKRMLLDKIPDETFTEVGEIKLFVFLSSFTWSSIVFCLSLHLGSNSNTFGGISEFEIMSSDEEYLLSKSFDSFKLGFL</sequence>
<dbReference type="HOGENOM" id="CLU_960274_0_0_1"/>
<reference evidence="1 2" key="1">
    <citation type="journal article" date="2013" name="Curr. Biol.">
        <title>Shared signatures of parasitism and phylogenomics unite Cryptomycota and microsporidia.</title>
        <authorList>
            <person name="James T.Y."/>
            <person name="Pelin A."/>
            <person name="Bonen L."/>
            <person name="Ahrendt S."/>
            <person name="Sain D."/>
            <person name="Corradi N."/>
            <person name="Stajich J.E."/>
        </authorList>
    </citation>
    <scope>NUCLEOTIDE SEQUENCE [LARGE SCALE GENOMIC DNA]</scope>
    <source>
        <strain evidence="1 2">CSF55</strain>
    </source>
</reference>
<keyword evidence="2" id="KW-1185">Reference proteome</keyword>
<proteinExistence type="predicted"/>
<dbReference type="Proteomes" id="UP000030755">
    <property type="component" value="Unassembled WGS sequence"/>
</dbReference>
<gene>
    <name evidence="1" type="ORF">O9G_005910</name>
</gene>
<protein>
    <submittedName>
        <fullName evidence="1">Uncharacterized protein</fullName>
    </submittedName>
</protein>
<organism evidence="1 2">
    <name type="scientific">Rozella allomycis (strain CSF55)</name>
    <dbReference type="NCBI Taxonomy" id="988480"/>
    <lineage>
        <taxon>Eukaryota</taxon>
        <taxon>Fungi</taxon>
        <taxon>Fungi incertae sedis</taxon>
        <taxon>Cryptomycota</taxon>
        <taxon>Cryptomycota incertae sedis</taxon>
        <taxon>Rozella</taxon>
    </lineage>
</organism>
<name>A0A075ARL6_ROZAC</name>
<evidence type="ECO:0000313" key="2">
    <source>
        <dbReference type="Proteomes" id="UP000030755"/>
    </source>
</evidence>